<evidence type="ECO:0000313" key="3">
    <source>
        <dbReference type="Proteomes" id="UP001445076"/>
    </source>
</evidence>
<proteinExistence type="predicted"/>
<keyword evidence="3" id="KW-1185">Reference proteome</keyword>
<dbReference type="EMBL" id="JARKIK010000066">
    <property type="protein sequence ID" value="KAK8729791.1"/>
    <property type="molecule type" value="Genomic_DNA"/>
</dbReference>
<name>A0AAW0WCL8_CHEQU</name>
<feature type="compositionally biased region" description="Low complexity" evidence="1">
    <location>
        <begin position="305"/>
        <end position="317"/>
    </location>
</feature>
<dbReference type="AlphaFoldDB" id="A0AAW0WCL8"/>
<feature type="compositionally biased region" description="Polar residues" evidence="1">
    <location>
        <begin position="95"/>
        <end position="106"/>
    </location>
</feature>
<feature type="compositionally biased region" description="Low complexity" evidence="1">
    <location>
        <begin position="221"/>
        <end position="237"/>
    </location>
</feature>
<feature type="compositionally biased region" description="Pro residues" evidence="1">
    <location>
        <begin position="122"/>
        <end position="133"/>
    </location>
</feature>
<feature type="region of interest" description="Disordered" evidence="1">
    <location>
        <begin position="1"/>
        <end position="137"/>
    </location>
</feature>
<feature type="compositionally biased region" description="Pro residues" evidence="1">
    <location>
        <begin position="1"/>
        <end position="11"/>
    </location>
</feature>
<comment type="caution">
    <text evidence="2">The sequence shown here is derived from an EMBL/GenBank/DDBJ whole genome shotgun (WGS) entry which is preliminary data.</text>
</comment>
<feature type="non-terminal residue" evidence="2">
    <location>
        <position position="357"/>
    </location>
</feature>
<gene>
    <name evidence="2" type="ORF">OTU49_008322</name>
</gene>
<feature type="region of interest" description="Disordered" evidence="1">
    <location>
        <begin position="213"/>
        <end position="237"/>
    </location>
</feature>
<feature type="region of interest" description="Disordered" evidence="1">
    <location>
        <begin position="305"/>
        <end position="325"/>
    </location>
</feature>
<accession>A0AAW0WCL8</accession>
<reference evidence="2 3" key="1">
    <citation type="journal article" date="2024" name="BMC Genomics">
        <title>Genome assembly of redclaw crayfish (Cherax quadricarinatus) provides insights into its immune adaptation and hypoxia tolerance.</title>
        <authorList>
            <person name="Liu Z."/>
            <person name="Zheng J."/>
            <person name="Li H."/>
            <person name="Fang K."/>
            <person name="Wang S."/>
            <person name="He J."/>
            <person name="Zhou D."/>
            <person name="Weng S."/>
            <person name="Chi M."/>
            <person name="Gu Z."/>
            <person name="He J."/>
            <person name="Li F."/>
            <person name="Wang M."/>
        </authorList>
    </citation>
    <scope>NUCLEOTIDE SEQUENCE [LARGE SCALE GENOMIC DNA]</scope>
    <source>
        <strain evidence="2">ZL_2023a</strain>
    </source>
</reference>
<sequence>MPPRVLPPGTMPTPQSSNDQPSVPAAFWEEGEKRRKSGGRAKKRFKGAVERSSPCPNVDVRTLHNDHSGPNMNGQGGPGPPASVPSFMDDPSGYLAQQTALLNNTMAGGGMGQFSPQAPGISPRPLPPPPPSVPQSAAAGVVVISQQQQLQPQSQTGTLTVGNGNITRAPQISSSPAVVPLPSNVPLPARVSKAATQTTNTVITTPSVLTSQSSHSSAAKTTTPTYSSPVTHTVTPTSHYQSPIVNEIQITPSLAKDKNSNPPECLNTPLRQSDDEEVPHVNTASIAKVESSSLVHTTTVTYTLSSTPTTNTKVTSSMPITTHGGCLRQREKDSIPCYKPEEQSYKIKCESRTSLDS</sequence>
<evidence type="ECO:0000313" key="2">
    <source>
        <dbReference type="EMBL" id="KAK8729791.1"/>
    </source>
</evidence>
<feature type="compositionally biased region" description="Basic residues" evidence="1">
    <location>
        <begin position="34"/>
        <end position="46"/>
    </location>
</feature>
<organism evidence="2 3">
    <name type="scientific">Cherax quadricarinatus</name>
    <name type="common">Australian red claw crayfish</name>
    <dbReference type="NCBI Taxonomy" id="27406"/>
    <lineage>
        <taxon>Eukaryota</taxon>
        <taxon>Metazoa</taxon>
        <taxon>Ecdysozoa</taxon>
        <taxon>Arthropoda</taxon>
        <taxon>Crustacea</taxon>
        <taxon>Multicrustacea</taxon>
        <taxon>Malacostraca</taxon>
        <taxon>Eumalacostraca</taxon>
        <taxon>Eucarida</taxon>
        <taxon>Decapoda</taxon>
        <taxon>Pleocyemata</taxon>
        <taxon>Astacidea</taxon>
        <taxon>Parastacoidea</taxon>
        <taxon>Parastacidae</taxon>
        <taxon>Cherax</taxon>
    </lineage>
</organism>
<dbReference type="Proteomes" id="UP001445076">
    <property type="component" value="Unassembled WGS sequence"/>
</dbReference>
<feature type="compositionally biased region" description="Polar residues" evidence="1">
    <location>
        <begin position="12"/>
        <end position="21"/>
    </location>
</feature>
<protein>
    <submittedName>
        <fullName evidence="2">Uncharacterized protein</fullName>
    </submittedName>
</protein>
<evidence type="ECO:0000256" key="1">
    <source>
        <dbReference type="SAM" id="MobiDB-lite"/>
    </source>
</evidence>